<evidence type="ECO:0000256" key="4">
    <source>
        <dbReference type="ARBA" id="ARBA00023212"/>
    </source>
</evidence>
<evidence type="ECO:0000256" key="1">
    <source>
        <dbReference type="ARBA" id="ARBA00010337"/>
    </source>
</evidence>
<dbReference type="Proteomes" id="UP001347796">
    <property type="component" value="Unassembled WGS sequence"/>
</dbReference>
<dbReference type="EMBL" id="JAZGQO010000005">
    <property type="protein sequence ID" value="KAK6187084.1"/>
    <property type="molecule type" value="Genomic_DNA"/>
</dbReference>
<evidence type="ECO:0000256" key="5">
    <source>
        <dbReference type="RuleBase" id="RU363050"/>
    </source>
</evidence>
<dbReference type="PANTHER" id="PTHR19302:SF33">
    <property type="entry name" value="GAMMA-TUBULIN COMPLEX COMPONENT 5"/>
    <property type="match status" value="1"/>
</dbReference>
<name>A0AAN8K9E4_PATCE</name>
<dbReference type="Gene3D" id="1.20.120.1900">
    <property type="entry name" value="Gamma-tubulin complex, C-terminal domain"/>
    <property type="match status" value="1"/>
</dbReference>
<dbReference type="GO" id="GO:0000930">
    <property type="term" value="C:gamma-tubulin complex"/>
    <property type="evidence" value="ECO:0007669"/>
    <property type="project" value="TreeGrafter"/>
</dbReference>
<accession>A0AAN8K9E4</accession>
<dbReference type="GO" id="GO:0051321">
    <property type="term" value="P:meiotic cell cycle"/>
    <property type="evidence" value="ECO:0007669"/>
    <property type="project" value="TreeGrafter"/>
</dbReference>
<dbReference type="Pfam" id="PF04130">
    <property type="entry name" value="GCP_C_terminal"/>
    <property type="match status" value="1"/>
</dbReference>
<dbReference type="CDD" id="cd22572">
    <property type="entry name" value="GCP5_NTD"/>
    <property type="match status" value="1"/>
</dbReference>
<evidence type="ECO:0000256" key="3">
    <source>
        <dbReference type="ARBA" id="ARBA00022701"/>
    </source>
</evidence>
<dbReference type="AlphaFoldDB" id="A0AAN8K9E4"/>
<comment type="subcellular location">
    <subcellularLocation>
        <location evidence="5">Cytoplasm</location>
        <location evidence="5">Cytoskeleton</location>
        <location evidence="5">Microtubule organizing center</location>
    </subcellularLocation>
</comment>
<evidence type="ECO:0000313" key="8">
    <source>
        <dbReference type="EMBL" id="KAK6187084.1"/>
    </source>
</evidence>
<dbReference type="Pfam" id="PF17681">
    <property type="entry name" value="GCP_N_terminal"/>
    <property type="match status" value="1"/>
</dbReference>
<reference evidence="8 9" key="1">
    <citation type="submission" date="2024-01" db="EMBL/GenBank/DDBJ databases">
        <title>The genome of the rayed Mediterranean limpet Patella caerulea (Linnaeus, 1758).</title>
        <authorList>
            <person name="Anh-Thu Weber A."/>
            <person name="Halstead-Nussloch G."/>
        </authorList>
    </citation>
    <scope>NUCLEOTIDE SEQUENCE [LARGE SCALE GENOMIC DNA]</scope>
    <source>
        <strain evidence="8">AATW-2023a</strain>
        <tissue evidence="8">Whole specimen</tissue>
    </source>
</reference>
<dbReference type="PANTHER" id="PTHR19302">
    <property type="entry name" value="GAMMA TUBULIN COMPLEX PROTEIN"/>
    <property type="match status" value="1"/>
</dbReference>
<dbReference type="InterPro" id="IPR042241">
    <property type="entry name" value="GCP_C_sf"/>
</dbReference>
<feature type="domain" description="Gamma tubulin complex component protein N-terminal" evidence="7">
    <location>
        <begin position="250"/>
        <end position="548"/>
    </location>
</feature>
<dbReference type="GO" id="GO:0007020">
    <property type="term" value="P:microtubule nucleation"/>
    <property type="evidence" value="ECO:0007669"/>
    <property type="project" value="InterPro"/>
</dbReference>
<keyword evidence="9" id="KW-1185">Reference proteome</keyword>
<evidence type="ECO:0000313" key="9">
    <source>
        <dbReference type="Proteomes" id="UP001347796"/>
    </source>
</evidence>
<evidence type="ECO:0000259" key="7">
    <source>
        <dbReference type="Pfam" id="PF17681"/>
    </source>
</evidence>
<organism evidence="8 9">
    <name type="scientific">Patella caerulea</name>
    <name type="common">Rayed Mediterranean limpet</name>
    <dbReference type="NCBI Taxonomy" id="87958"/>
    <lineage>
        <taxon>Eukaryota</taxon>
        <taxon>Metazoa</taxon>
        <taxon>Spiralia</taxon>
        <taxon>Lophotrochozoa</taxon>
        <taxon>Mollusca</taxon>
        <taxon>Gastropoda</taxon>
        <taxon>Patellogastropoda</taxon>
        <taxon>Patelloidea</taxon>
        <taxon>Patellidae</taxon>
        <taxon>Patella</taxon>
    </lineage>
</organism>
<dbReference type="InterPro" id="IPR041470">
    <property type="entry name" value="GCP_N"/>
</dbReference>
<keyword evidence="3 5" id="KW-0493">Microtubule</keyword>
<dbReference type="GO" id="GO:0043015">
    <property type="term" value="F:gamma-tubulin binding"/>
    <property type="evidence" value="ECO:0007669"/>
    <property type="project" value="InterPro"/>
</dbReference>
<dbReference type="InterPro" id="IPR059169">
    <property type="entry name" value="GCP5_N_ext"/>
</dbReference>
<dbReference type="GO" id="GO:0031122">
    <property type="term" value="P:cytoplasmic microtubule organization"/>
    <property type="evidence" value="ECO:0007669"/>
    <property type="project" value="TreeGrafter"/>
</dbReference>
<comment type="similarity">
    <text evidence="1 5">Belongs to the TUBGCP family.</text>
</comment>
<protein>
    <recommendedName>
        <fullName evidence="5">Gamma-tubulin complex component</fullName>
    </recommendedName>
</protein>
<dbReference type="GO" id="GO:0051225">
    <property type="term" value="P:spindle assembly"/>
    <property type="evidence" value="ECO:0007669"/>
    <property type="project" value="TreeGrafter"/>
</dbReference>
<dbReference type="GO" id="GO:0000278">
    <property type="term" value="P:mitotic cell cycle"/>
    <property type="evidence" value="ECO:0007669"/>
    <property type="project" value="TreeGrafter"/>
</dbReference>
<comment type="caution">
    <text evidence="8">The sequence shown here is derived from an EMBL/GenBank/DDBJ whole genome shotgun (WGS) entry which is preliminary data.</text>
</comment>
<keyword evidence="2 5" id="KW-0963">Cytoplasm</keyword>
<evidence type="ECO:0000256" key="2">
    <source>
        <dbReference type="ARBA" id="ARBA00022490"/>
    </source>
</evidence>
<dbReference type="GO" id="GO:0005874">
    <property type="term" value="C:microtubule"/>
    <property type="evidence" value="ECO:0007669"/>
    <property type="project" value="UniProtKB-KW"/>
</dbReference>
<evidence type="ECO:0000259" key="6">
    <source>
        <dbReference type="Pfam" id="PF04130"/>
    </source>
</evidence>
<dbReference type="InterPro" id="IPR007259">
    <property type="entry name" value="GCP"/>
</dbReference>
<dbReference type="GO" id="GO:0051011">
    <property type="term" value="F:microtubule minus-end binding"/>
    <property type="evidence" value="ECO:0007669"/>
    <property type="project" value="TreeGrafter"/>
</dbReference>
<dbReference type="InterPro" id="IPR040457">
    <property type="entry name" value="GCP_C"/>
</dbReference>
<proteinExistence type="inferred from homology"/>
<sequence>MSRKKTIPGEADIKTLITNITGFERDDVNFDLCLQFVQSHVKYHRFLSVDSHKIIKTLNGICTKFSVHCQNDKAEALKRLIEKFELSPLSKQTTQTKTDGHYAVLSLLLELSNCPTENVFKEKQVVQPEVEPEFDWAGYLLADEDYCRSHYLDSTDDSEDEEDTNDFNQGTTHLETIATESNDYTGSIETQKNWLLRNLVIQYWNNDSKEDNFTGRFPCSNLHRNWDRCLVEGNPFHVSRHSFITEVQLIREILWMLSGVSKSYVFIFEERRFTVNPDVYLSHLTDYCMENSLQKFMKYGSQVMALETFCQDVVNYSCDSIDMSSVTQTYQAFVSSLSQFLKDFKKFLSGREIEVRNQETPMTMSILYNQLEPWFQKIELVYSIYISGIAAAAELDSSILKASHLLNVMFKTLIDCDTLGEPDRDKMSLLLVIWIQTCRPYFDILSDWITSGNLIDPREDFLIQRNKTAQSFDETFWENAFLLRLDNKMDISSSKISRDINIADATTIPRFLRPVLKEIALTGKSMELLFSMGQVEKVLDSDVLECKQKSLYEIFVENLAKMLGTKSGHEAPESVEREVTPEPNITKQRVEEQLQVKGVYDPLLRINFETVFDTQQMKNVLHQRKEDEHLKLLYSLEVDSLQPLEIILQHCLYPYIQHRYNHVCSHLINIIKHQYHLFQDMKAMRSFFLMEAGGTLYDFYSNLFERIKKHEEWRDDSILGFILEEALESKFSDISHRLTVEVEPPSPKDKYPISLTDCIKLHYQVAWPANMVISQKYQERYNEIFSFILQIKRAKYCLEHCNFKALERKDFFKSLSISHMAEVAIETDLPAAVKIHRMQILRFRLLYFVNSLHNYIMTRILHSTGIEFEENLEKAQDLDQIIAAHVNYLHKIYHHCLLDTSLVTLKSAITKVLNLILVFENYWQMGVDEISATALEDMEMEFSRCVQFLGSFLNSVIKRGSFPHLESLAFAMVTSMGKT</sequence>
<gene>
    <name evidence="8" type="ORF">SNE40_006332</name>
</gene>
<feature type="domain" description="Gamma tubulin complex component C-terminal" evidence="6">
    <location>
        <begin position="677"/>
        <end position="971"/>
    </location>
</feature>
<dbReference type="GO" id="GO:0000922">
    <property type="term" value="C:spindle pole"/>
    <property type="evidence" value="ECO:0007669"/>
    <property type="project" value="InterPro"/>
</dbReference>
<keyword evidence="4 5" id="KW-0206">Cytoskeleton</keyword>